<evidence type="ECO:0000256" key="2">
    <source>
        <dbReference type="SAM" id="Phobius"/>
    </source>
</evidence>
<dbReference type="InterPro" id="IPR052901">
    <property type="entry name" value="Bact_TGase-like"/>
</dbReference>
<evidence type="ECO:0000259" key="3">
    <source>
        <dbReference type="SMART" id="SM00460"/>
    </source>
</evidence>
<dbReference type="Gene3D" id="3.10.620.30">
    <property type="match status" value="1"/>
</dbReference>
<evidence type="ECO:0000256" key="1">
    <source>
        <dbReference type="SAM" id="MobiDB-lite"/>
    </source>
</evidence>
<dbReference type="SMART" id="SM00460">
    <property type="entry name" value="TGc"/>
    <property type="match status" value="1"/>
</dbReference>
<dbReference type="InterPro" id="IPR025403">
    <property type="entry name" value="TgpA-like_C"/>
</dbReference>
<feature type="compositionally biased region" description="Basic and acidic residues" evidence="1">
    <location>
        <begin position="575"/>
        <end position="587"/>
    </location>
</feature>
<evidence type="ECO:0000313" key="5">
    <source>
        <dbReference type="Proteomes" id="UP000214666"/>
    </source>
</evidence>
<feature type="transmembrane region" description="Helical" evidence="2">
    <location>
        <begin position="67"/>
        <end position="87"/>
    </location>
</feature>
<dbReference type="Pfam" id="PF01841">
    <property type="entry name" value="Transglut_core"/>
    <property type="match status" value="1"/>
</dbReference>
<feature type="transmembrane region" description="Helical" evidence="2">
    <location>
        <begin position="606"/>
        <end position="627"/>
    </location>
</feature>
<feature type="domain" description="Transglutaminase-like" evidence="3">
    <location>
        <begin position="480"/>
        <end position="562"/>
    </location>
</feature>
<name>A0A222WKJ0_9BACL</name>
<dbReference type="OrthoDB" id="9804872at2"/>
<feature type="region of interest" description="Disordered" evidence="1">
    <location>
        <begin position="575"/>
        <end position="597"/>
    </location>
</feature>
<feature type="transmembrane region" description="Helical" evidence="2">
    <location>
        <begin position="12"/>
        <end position="31"/>
    </location>
</feature>
<dbReference type="SUPFAM" id="SSF54001">
    <property type="entry name" value="Cysteine proteinases"/>
    <property type="match status" value="1"/>
</dbReference>
<dbReference type="RefSeq" id="WP_094154426.1">
    <property type="nucleotide sequence ID" value="NZ_CP020028.1"/>
</dbReference>
<keyword evidence="2" id="KW-0812">Transmembrane</keyword>
<feature type="transmembrane region" description="Helical" evidence="2">
    <location>
        <begin position="107"/>
        <end position="125"/>
    </location>
</feature>
<feature type="transmembrane region" description="Helical" evidence="2">
    <location>
        <begin position="194"/>
        <end position="212"/>
    </location>
</feature>
<dbReference type="EMBL" id="CP020028">
    <property type="protein sequence ID" value="ASR46655.1"/>
    <property type="molecule type" value="Genomic_DNA"/>
</dbReference>
<proteinExistence type="predicted"/>
<organism evidence="4 5">
    <name type="scientific">Paenibacillus kribbensis</name>
    <dbReference type="NCBI Taxonomy" id="172713"/>
    <lineage>
        <taxon>Bacteria</taxon>
        <taxon>Bacillati</taxon>
        <taxon>Bacillota</taxon>
        <taxon>Bacilli</taxon>
        <taxon>Bacillales</taxon>
        <taxon>Paenibacillaceae</taxon>
        <taxon>Paenibacillus</taxon>
    </lineage>
</organism>
<dbReference type="Proteomes" id="UP000214666">
    <property type="component" value="Chromosome"/>
</dbReference>
<sequence>MKSWLQSLKGSWALAFTFLWIIIIAMQWVSFASELWMEETRTLVLMTITMLALVKILLPFRPWIEFIIKAATLFFILYRTLVAYSIIIPFGGAANRLDQFISNMSPYIWFSLIAWLIIEMVPLIVTTKQRIIVFVGINIAALAVLDSFTPTVLWEEVAWIVFAGMGWLVTQHLQYFRQHYPQGWKHIRRYPYKIAANIAVIFALIIMVGVNMPEVQPALTDPYTAWTQRNSSTTVGINNGPGAMNQRMSTASGYSRQDNRLGGGFNFDYSPVMTIMTNQRSYWRGESKRIYSGTGWSDAGNDDQTLNDVSMTAELENTQETRHSTEQVVQTITMQNDQSYPVLFGAYSIHRVQSVDRDSRANGLRWNPEQSELLWSAGSRRTAYPKTYTLVSYVPVIPEKVLRTKTFSDLYGANKQEAYLQIPDELPQRVRDLAKNITSTAKTPYEKVGLLQKYLQQNYAYTNNPDLSRKRSNDFVDAFLFEIREGYCDYYSTSLVMMARSIGVPARWVKGYAPGQQTFSDEATTDDAGENMSSYSVTNADAHSWAEVYLGEYGWVPVEATPGFDMPLLTEQEDTKTPDAPEVKDQPEPEQPGQTPQVNAEEGLKIHPAFIAVAAAILMLWAAYIIWRNRADIHFYLLRLRRGKPLTPDEKVIVETEHWLGYMRRKGFGRASHETLRESVDRWSIEAPERAAILQQLLRRFEQARYSPSSVTAEDWRQVRKQVSLLHKEGRTRRWAGRKAAPDQKDKV</sequence>
<keyword evidence="2" id="KW-1133">Transmembrane helix</keyword>
<evidence type="ECO:0000313" key="4">
    <source>
        <dbReference type="EMBL" id="ASR46655.1"/>
    </source>
</evidence>
<dbReference type="AlphaFoldDB" id="A0A222WKJ0"/>
<feature type="transmembrane region" description="Helical" evidence="2">
    <location>
        <begin position="132"/>
        <end position="151"/>
    </location>
</feature>
<keyword evidence="2" id="KW-0472">Membrane</keyword>
<keyword evidence="5" id="KW-1185">Reference proteome</keyword>
<dbReference type="Pfam" id="PF13559">
    <property type="entry name" value="DUF4129"/>
    <property type="match status" value="1"/>
</dbReference>
<dbReference type="InterPro" id="IPR038765">
    <property type="entry name" value="Papain-like_cys_pep_sf"/>
</dbReference>
<dbReference type="InterPro" id="IPR002931">
    <property type="entry name" value="Transglutaminase-like"/>
</dbReference>
<protein>
    <submittedName>
        <fullName evidence="4">Transglutaminase</fullName>
    </submittedName>
</protein>
<dbReference type="PANTHER" id="PTHR42736:SF1">
    <property type="entry name" value="PROTEIN-GLUTAMINE GAMMA-GLUTAMYLTRANSFERASE"/>
    <property type="match status" value="1"/>
</dbReference>
<dbReference type="PANTHER" id="PTHR42736">
    <property type="entry name" value="PROTEIN-GLUTAMINE GAMMA-GLUTAMYLTRANSFERASE"/>
    <property type="match status" value="1"/>
</dbReference>
<accession>A0A222WKJ0</accession>
<dbReference type="STRING" id="172713.GCA_001705305_05033"/>
<feature type="transmembrane region" description="Helical" evidence="2">
    <location>
        <begin position="43"/>
        <end position="60"/>
    </location>
</feature>
<dbReference type="KEGG" id="pkb:B4V02_08175"/>
<feature type="transmembrane region" description="Helical" evidence="2">
    <location>
        <begin position="157"/>
        <end position="173"/>
    </location>
</feature>
<gene>
    <name evidence="4" type="ORF">B4V02_08175</name>
</gene>
<reference evidence="4 5" key="1">
    <citation type="submission" date="2017-03" db="EMBL/GenBank/DDBJ databases">
        <title>Complete genome sequence of Paenibacillus Kribbensis producing bioflocculants.</title>
        <authorList>
            <person name="Lee H.-G."/>
            <person name="Oh H.-M."/>
        </authorList>
    </citation>
    <scope>NUCLEOTIDE SEQUENCE [LARGE SCALE GENOMIC DNA]</scope>
    <source>
        <strain evidence="4 5">AM49</strain>
    </source>
</reference>